<sequence length="258" mass="29090">MSDYTYDEPEPSSAGYESMRSGFITHRAQINYPKRTNNSSLNSSRSKRLVRARVARDYTPYFVFLIVTSAINIACVSYLIVSVETKIGQIISLAKPPRTCTSKEALENQDLNLINSKVDAILSAVTYTIPSQLQSNKQGMINRINMILVEVHHILKHNFVDLKVVMSHNRTINYSSGNKGSSKLDETIRKIHDLSYDLQTIKAPTLPSLPIKTRTVRELPPLAFPTIKGMSNQSTKTNNKKKTTTFHDILTSFRISRV</sequence>
<name>A0AAU7T2I8_9MONO</name>
<reference evidence="2" key="1">
    <citation type="submission" date="2024-06" db="EMBL/GenBank/DDBJ databases">
        <title>Rodent paramyxovirus from Gainesville, Florida.</title>
        <authorList>
            <person name="DeRuyter E."/>
            <person name="Subramaniam K."/>
            <person name="Lednicky J.A."/>
        </authorList>
    </citation>
    <scope>NUCLEOTIDE SEQUENCE</scope>
    <source>
        <strain evidence="2">UF-1</strain>
    </source>
</reference>
<protein>
    <submittedName>
        <fullName evidence="2">Transmembrane protein</fullName>
    </submittedName>
</protein>
<dbReference type="EMBL" id="PP883550">
    <property type="protein sequence ID" value="XBU76718.1"/>
    <property type="molecule type" value="Viral_cRNA"/>
</dbReference>
<evidence type="ECO:0000313" key="2">
    <source>
        <dbReference type="EMBL" id="XBU76718.1"/>
    </source>
</evidence>
<feature type="transmembrane region" description="Helical" evidence="1">
    <location>
        <begin position="61"/>
        <end position="81"/>
    </location>
</feature>
<keyword evidence="1 2" id="KW-0812">Transmembrane</keyword>
<keyword evidence="1" id="KW-0472">Membrane</keyword>
<proteinExistence type="predicted"/>
<evidence type="ECO:0000256" key="1">
    <source>
        <dbReference type="SAM" id="Phobius"/>
    </source>
</evidence>
<keyword evidence="1" id="KW-1133">Transmembrane helix</keyword>
<accession>A0AAU7T2I8</accession>
<organism evidence="2">
    <name type="scientific">Gainesville rodent jeilong virus 1</name>
    <dbReference type="NCBI Taxonomy" id="3163281"/>
    <lineage>
        <taxon>Viruses</taxon>
        <taxon>Riboviria</taxon>
        <taxon>Orthornavirae</taxon>
        <taxon>Negarnaviricota</taxon>
        <taxon>Haploviricotina</taxon>
        <taxon>Monjiviricetes</taxon>
        <taxon>Mononegavirales</taxon>
        <taxon>Paramyxoviridae</taxon>
        <taxon>Orthoparamyxovirinae</taxon>
        <taxon>Jeilongvirus</taxon>
    </lineage>
</organism>
<gene>
    <name evidence="2" type="primary">tM</name>
</gene>